<comment type="caution">
    <text evidence="1">The sequence shown here is derived from an EMBL/GenBank/DDBJ whole genome shotgun (WGS) entry which is preliminary data.</text>
</comment>
<name>A0A8X6UHJ9_NEPPI</name>
<evidence type="ECO:0000313" key="2">
    <source>
        <dbReference type="Proteomes" id="UP000887013"/>
    </source>
</evidence>
<dbReference type="Proteomes" id="UP000887013">
    <property type="component" value="Unassembled WGS sequence"/>
</dbReference>
<feature type="non-terminal residue" evidence="1">
    <location>
        <position position="1"/>
    </location>
</feature>
<proteinExistence type="predicted"/>
<dbReference type="AlphaFoldDB" id="A0A8X6UHJ9"/>
<reference evidence="1" key="1">
    <citation type="submission" date="2020-08" db="EMBL/GenBank/DDBJ databases">
        <title>Multicomponent nature underlies the extraordinary mechanical properties of spider dragline silk.</title>
        <authorList>
            <person name="Kono N."/>
            <person name="Nakamura H."/>
            <person name="Mori M."/>
            <person name="Yoshida Y."/>
            <person name="Ohtoshi R."/>
            <person name="Malay A.D."/>
            <person name="Moran D.A.P."/>
            <person name="Tomita M."/>
            <person name="Numata K."/>
            <person name="Arakawa K."/>
        </authorList>
    </citation>
    <scope>NUCLEOTIDE SEQUENCE</scope>
</reference>
<gene>
    <name evidence="1" type="ORF">NPIL_73801</name>
</gene>
<dbReference type="EMBL" id="BMAW01127383">
    <property type="protein sequence ID" value="GFU20906.1"/>
    <property type="molecule type" value="Genomic_DNA"/>
</dbReference>
<keyword evidence="2" id="KW-1185">Reference proteome</keyword>
<sequence>IFHNVYKYANATTRERFNGDRSDEHMDVKQHFRSLDISITRDMSYPEKCTAA</sequence>
<accession>A0A8X6UHJ9</accession>
<protein>
    <submittedName>
        <fullName evidence="1">Uncharacterized protein</fullName>
    </submittedName>
</protein>
<evidence type="ECO:0000313" key="1">
    <source>
        <dbReference type="EMBL" id="GFU20906.1"/>
    </source>
</evidence>
<organism evidence="1 2">
    <name type="scientific">Nephila pilipes</name>
    <name type="common">Giant wood spider</name>
    <name type="synonym">Nephila maculata</name>
    <dbReference type="NCBI Taxonomy" id="299642"/>
    <lineage>
        <taxon>Eukaryota</taxon>
        <taxon>Metazoa</taxon>
        <taxon>Ecdysozoa</taxon>
        <taxon>Arthropoda</taxon>
        <taxon>Chelicerata</taxon>
        <taxon>Arachnida</taxon>
        <taxon>Araneae</taxon>
        <taxon>Araneomorphae</taxon>
        <taxon>Entelegynae</taxon>
        <taxon>Araneoidea</taxon>
        <taxon>Nephilidae</taxon>
        <taxon>Nephila</taxon>
    </lineage>
</organism>